<dbReference type="PROSITE" id="PS50043">
    <property type="entry name" value="HTH_LUXR_2"/>
    <property type="match status" value="1"/>
</dbReference>
<dbReference type="Pfam" id="PF00196">
    <property type="entry name" value="GerE"/>
    <property type="match status" value="1"/>
</dbReference>
<evidence type="ECO:0000256" key="3">
    <source>
        <dbReference type="ARBA" id="ARBA00023163"/>
    </source>
</evidence>
<protein>
    <submittedName>
        <fullName evidence="5">LuxR C-terminal-related transcriptional regulator</fullName>
    </submittedName>
</protein>
<name>A0ABW2AZA8_9RHOB</name>
<evidence type="ECO:0000256" key="1">
    <source>
        <dbReference type="ARBA" id="ARBA00023015"/>
    </source>
</evidence>
<evidence type="ECO:0000313" key="6">
    <source>
        <dbReference type="Proteomes" id="UP001596353"/>
    </source>
</evidence>
<feature type="domain" description="HTH luxR-type" evidence="4">
    <location>
        <begin position="187"/>
        <end position="252"/>
    </location>
</feature>
<dbReference type="Proteomes" id="UP001596353">
    <property type="component" value="Unassembled WGS sequence"/>
</dbReference>
<reference evidence="6" key="1">
    <citation type="journal article" date="2019" name="Int. J. Syst. Evol. Microbiol.">
        <title>The Global Catalogue of Microorganisms (GCM) 10K type strain sequencing project: providing services to taxonomists for standard genome sequencing and annotation.</title>
        <authorList>
            <consortium name="The Broad Institute Genomics Platform"/>
            <consortium name="The Broad Institute Genome Sequencing Center for Infectious Disease"/>
            <person name="Wu L."/>
            <person name="Ma J."/>
        </authorList>
    </citation>
    <scope>NUCLEOTIDE SEQUENCE [LARGE SCALE GENOMIC DNA]</scope>
    <source>
        <strain evidence="6">CCUG 66188</strain>
    </source>
</reference>
<evidence type="ECO:0000313" key="5">
    <source>
        <dbReference type="EMBL" id="MFC6758705.1"/>
    </source>
</evidence>
<comment type="caution">
    <text evidence="5">The sequence shown here is derived from an EMBL/GenBank/DDBJ whole genome shotgun (WGS) entry which is preliminary data.</text>
</comment>
<dbReference type="Gene3D" id="3.30.450.80">
    <property type="entry name" value="Transcription factor LuxR-like, autoinducer-binding domain"/>
    <property type="match status" value="1"/>
</dbReference>
<dbReference type="PANTHER" id="PTHR44688:SF16">
    <property type="entry name" value="DNA-BINDING TRANSCRIPTIONAL ACTIVATOR DEVR_DOSR"/>
    <property type="match status" value="1"/>
</dbReference>
<dbReference type="SUPFAM" id="SSF46894">
    <property type="entry name" value="C-terminal effector domain of the bipartite response regulators"/>
    <property type="match status" value="1"/>
</dbReference>
<sequence length="255" mass="28488">MLVNRAATLERIDDADALWDATVATLASAGFDHAIYLTVSSDFTAPFLRCTAPEVYAQRPPEQDPFLRYACESYRILPLGAEFIDAHPYVTDTERSFIESAAEAGMRSCLGIPMRLRGSDRFGGFIVGTGRDKTSFMEKVFPRAEEIRLFCLLVHRRFEELTTQNATPVPETSKNGEFSKFLIAPELPEPFEMLSPREREIVYLLAQGRSRQETAELCTISVHTVSDYAKSAYRKLGVNNRAQVAALIYQGDAAS</sequence>
<dbReference type="Pfam" id="PF03472">
    <property type="entry name" value="Autoind_bind"/>
    <property type="match status" value="1"/>
</dbReference>
<dbReference type="InterPro" id="IPR005143">
    <property type="entry name" value="TF_LuxR_autoind-bd_dom"/>
</dbReference>
<evidence type="ECO:0000259" key="4">
    <source>
        <dbReference type="PROSITE" id="PS50043"/>
    </source>
</evidence>
<dbReference type="SMART" id="SM00421">
    <property type="entry name" value="HTH_LUXR"/>
    <property type="match status" value="1"/>
</dbReference>
<gene>
    <name evidence="5" type="ORF">ACFQFQ_03025</name>
</gene>
<dbReference type="EMBL" id="JBHSWG010000001">
    <property type="protein sequence ID" value="MFC6758705.1"/>
    <property type="molecule type" value="Genomic_DNA"/>
</dbReference>
<keyword evidence="1" id="KW-0805">Transcription regulation</keyword>
<keyword evidence="2" id="KW-0238">DNA-binding</keyword>
<organism evidence="5 6">
    <name type="scientific">Sulfitobacter porphyrae</name>
    <dbReference type="NCBI Taxonomy" id="1246864"/>
    <lineage>
        <taxon>Bacteria</taxon>
        <taxon>Pseudomonadati</taxon>
        <taxon>Pseudomonadota</taxon>
        <taxon>Alphaproteobacteria</taxon>
        <taxon>Rhodobacterales</taxon>
        <taxon>Roseobacteraceae</taxon>
        <taxon>Sulfitobacter</taxon>
    </lineage>
</organism>
<dbReference type="InterPro" id="IPR036388">
    <property type="entry name" value="WH-like_DNA-bd_sf"/>
</dbReference>
<dbReference type="PANTHER" id="PTHR44688">
    <property type="entry name" value="DNA-BINDING TRANSCRIPTIONAL ACTIVATOR DEVR_DOSR"/>
    <property type="match status" value="1"/>
</dbReference>
<dbReference type="PRINTS" id="PR00038">
    <property type="entry name" value="HTHLUXR"/>
</dbReference>
<dbReference type="SUPFAM" id="SSF75516">
    <property type="entry name" value="Pheromone-binding domain of LuxR-like quorum-sensing transcription factors"/>
    <property type="match status" value="1"/>
</dbReference>
<dbReference type="InterPro" id="IPR016032">
    <property type="entry name" value="Sig_transdc_resp-reg_C-effctor"/>
</dbReference>
<dbReference type="Gene3D" id="1.10.10.10">
    <property type="entry name" value="Winged helix-like DNA-binding domain superfamily/Winged helix DNA-binding domain"/>
    <property type="match status" value="1"/>
</dbReference>
<keyword evidence="6" id="KW-1185">Reference proteome</keyword>
<keyword evidence="3" id="KW-0804">Transcription</keyword>
<proteinExistence type="predicted"/>
<dbReference type="InterPro" id="IPR036693">
    <property type="entry name" value="TF_LuxR_autoind-bd_dom_sf"/>
</dbReference>
<accession>A0ABW2AZA8</accession>
<dbReference type="InterPro" id="IPR000792">
    <property type="entry name" value="Tscrpt_reg_LuxR_C"/>
</dbReference>
<dbReference type="CDD" id="cd06170">
    <property type="entry name" value="LuxR_C_like"/>
    <property type="match status" value="1"/>
</dbReference>
<evidence type="ECO:0000256" key="2">
    <source>
        <dbReference type="ARBA" id="ARBA00023125"/>
    </source>
</evidence>